<dbReference type="Proteomes" id="UP000642829">
    <property type="component" value="Unassembled WGS sequence"/>
</dbReference>
<protein>
    <submittedName>
        <fullName evidence="2">Uncharacterized protein</fullName>
    </submittedName>
</protein>
<sequence length="242" mass="27654">MRQTSKHFLTQVFAYFFLLMVQVANVNGDTYSEFEAAKAELKAAQDASEEAHIQLREQTKELSPEARREAVKEWEQERGPDRVELLRLKAQVKSLSLETSSRTFMPEAVVADATDEERDLIVARNAFEQARFNQREALRNASPEERRAAWKAFDRAHQIEIVELRAMITMAKGQRKSAQSAPAFSILDLPAGLSVAQTDRRVAEYNSDKAFFEWREQIKDFSPESRRNAVKTFEAAQAPQAE</sequence>
<reference evidence="2" key="2">
    <citation type="submission" date="2020-09" db="EMBL/GenBank/DDBJ databases">
        <authorList>
            <person name="Sun Q."/>
            <person name="Kim S."/>
        </authorList>
    </citation>
    <scope>NUCLEOTIDE SEQUENCE</scope>
    <source>
        <strain evidence="2">KCTC 12870</strain>
    </source>
</reference>
<proteinExistence type="predicted"/>
<reference evidence="2" key="1">
    <citation type="journal article" date="2014" name="Int. J. Syst. Evol. Microbiol.">
        <title>Complete genome sequence of Corynebacterium casei LMG S-19264T (=DSM 44701T), isolated from a smear-ripened cheese.</title>
        <authorList>
            <consortium name="US DOE Joint Genome Institute (JGI-PGF)"/>
            <person name="Walter F."/>
            <person name="Albersmeier A."/>
            <person name="Kalinowski J."/>
            <person name="Ruckert C."/>
        </authorList>
    </citation>
    <scope>NUCLEOTIDE SEQUENCE</scope>
    <source>
        <strain evidence="2">KCTC 12870</strain>
    </source>
</reference>
<keyword evidence="1" id="KW-0175">Coiled coil</keyword>
<dbReference type="AlphaFoldDB" id="A0A8J3DF34"/>
<feature type="coiled-coil region" evidence="1">
    <location>
        <begin position="34"/>
        <end position="61"/>
    </location>
</feature>
<comment type="caution">
    <text evidence="2">The sequence shown here is derived from an EMBL/GenBank/DDBJ whole genome shotgun (WGS) entry which is preliminary data.</text>
</comment>
<dbReference type="EMBL" id="BMXG01000001">
    <property type="protein sequence ID" value="GHB91260.1"/>
    <property type="molecule type" value="Genomic_DNA"/>
</dbReference>
<accession>A0A8J3DF34</accession>
<name>A0A8J3DF34_9BACT</name>
<evidence type="ECO:0000313" key="2">
    <source>
        <dbReference type="EMBL" id="GHB91260.1"/>
    </source>
</evidence>
<evidence type="ECO:0000256" key="1">
    <source>
        <dbReference type="SAM" id="Coils"/>
    </source>
</evidence>
<evidence type="ECO:0000313" key="3">
    <source>
        <dbReference type="Proteomes" id="UP000642829"/>
    </source>
</evidence>
<gene>
    <name evidence="2" type="ORF">GCM10007047_02880</name>
</gene>
<keyword evidence="3" id="KW-1185">Reference proteome</keyword>
<organism evidence="2 3">
    <name type="scientific">Cerasicoccus arenae</name>
    <dbReference type="NCBI Taxonomy" id="424488"/>
    <lineage>
        <taxon>Bacteria</taxon>
        <taxon>Pseudomonadati</taxon>
        <taxon>Verrucomicrobiota</taxon>
        <taxon>Opitutia</taxon>
        <taxon>Puniceicoccales</taxon>
        <taxon>Cerasicoccaceae</taxon>
        <taxon>Cerasicoccus</taxon>
    </lineage>
</organism>